<dbReference type="InterPro" id="IPR049039">
    <property type="entry name" value="RMD1-3_a_helical_rpt"/>
</dbReference>
<dbReference type="STRING" id="51511.ENSCSAVP00000012954"/>
<protein>
    <recommendedName>
        <fullName evidence="4">Regulator of microtubule dynamics protein 1</fullName>
    </recommendedName>
</protein>
<evidence type="ECO:0000313" key="3">
    <source>
        <dbReference type="Proteomes" id="UP000007875"/>
    </source>
</evidence>
<dbReference type="Proteomes" id="UP000007875">
    <property type="component" value="Unassembled WGS sequence"/>
</dbReference>
<dbReference type="InterPro" id="IPR011990">
    <property type="entry name" value="TPR-like_helical_dom_sf"/>
</dbReference>
<dbReference type="PANTHER" id="PTHR16056:SF37">
    <property type="entry name" value="REGULATOR OF MICROTUBULE DYNAMICS PROTEIN 3-LIKE ISOFORM X1"/>
    <property type="match status" value="1"/>
</dbReference>
<dbReference type="Ensembl" id="ENSCSAVT00000013103.1">
    <property type="protein sequence ID" value="ENSCSAVP00000012954.1"/>
    <property type="gene ID" value="ENSCSAVG00000007604.1"/>
</dbReference>
<dbReference type="SUPFAM" id="SSF48452">
    <property type="entry name" value="TPR-like"/>
    <property type="match status" value="1"/>
</dbReference>
<dbReference type="PANTHER" id="PTHR16056">
    <property type="entry name" value="REGULATOR OF MICROTUBULE DYNAMICS PROTEIN"/>
    <property type="match status" value="1"/>
</dbReference>
<dbReference type="GO" id="GO:0005876">
    <property type="term" value="C:spindle microtubule"/>
    <property type="evidence" value="ECO:0007669"/>
    <property type="project" value="TreeGrafter"/>
</dbReference>
<evidence type="ECO:0008006" key="4">
    <source>
        <dbReference type="Google" id="ProtNLM"/>
    </source>
</evidence>
<dbReference type="InParanoid" id="H2Z5U2"/>
<keyword evidence="3" id="KW-1185">Reference proteome</keyword>
<sequence length="243" mass="27831">MGNIPTPGSVEELNMICMKVDLLSEGSDEDKEEGMRILQDNELKHKDSWQLLWRLCRSHVAAYDSRDAYDERCLHAMSALEYAKQALVIKDDSADVHKWYAISLGATTDFVGTKEKIECGYELKDHIDLALGLQPDDPTLHFMLGRWCWGVYMLTWIERKLAATLFATPPTSTVDDALASFHKAEELDPGFYKSNQLYLAKCYYEKSDYSSAKRWLTSAVELPQKNKEDRESHRDVLQLLAKL</sequence>
<dbReference type="AlphaFoldDB" id="H2Z5U2"/>
<dbReference type="GO" id="GO:0005739">
    <property type="term" value="C:mitochondrion"/>
    <property type="evidence" value="ECO:0007669"/>
    <property type="project" value="TreeGrafter"/>
</dbReference>
<comment type="similarity">
    <text evidence="1">Belongs to the RMDN family.</text>
</comment>
<evidence type="ECO:0000313" key="2">
    <source>
        <dbReference type="Ensembl" id="ENSCSAVP00000012954.1"/>
    </source>
</evidence>
<name>H2Z5U2_CIOSA</name>
<dbReference type="eggNOG" id="ENOG502QS2U">
    <property type="taxonomic scope" value="Eukaryota"/>
</dbReference>
<reference evidence="3" key="1">
    <citation type="submission" date="2003-08" db="EMBL/GenBank/DDBJ databases">
        <authorList>
            <person name="Birren B."/>
            <person name="Nusbaum C."/>
            <person name="Abebe A."/>
            <person name="Abouelleil A."/>
            <person name="Adekoya E."/>
            <person name="Ait-zahra M."/>
            <person name="Allen N."/>
            <person name="Allen T."/>
            <person name="An P."/>
            <person name="Anderson M."/>
            <person name="Anderson S."/>
            <person name="Arachchi H."/>
            <person name="Armbruster J."/>
            <person name="Bachantsang P."/>
            <person name="Baldwin J."/>
            <person name="Barry A."/>
            <person name="Bayul T."/>
            <person name="Blitshsteyn B."/>
            <person name="Bloom T."/>
            <person name="Blye J."/>
            <person name="Boguslavskiy L."/>
            <person name="Borowsky M."/>
            <person name="Boukhgalter B."/>
            <person name="Brunache A."/>
            <person name="Butler J."/>
            <person name="Calixte N."/>
            <person name="Calvo S."/>
            <person name="Camarata J."/>
            <person name="Campo K."/>
            <person name="Chang J."/>
            <person name="Cheshatsang Y."/>
            <person name="Citroen M."/>
            <person name="Collymore A."/>
            <person name="Considine T."/>
            <person name="Cook A."/>
            <person name="Cooke P."/>
            <person name="Corum B."/>
            <person name="Cuomo C."/>
            <person name="David R."/>
            <person name="Dawoe T."/>
            <person name="Degray S."/>
            <person name="Dodge S."/>
            <person name="Dooley K."/>
            <person name="Dorje P."/>
            <person name="Dorjee K."/>
            <person name="Dorris L."/>
            <person name="Duffey N."/>
            <person name="Dupes A."/>
            <person name="Elkins T."/>
            <person name="Engels R."/>
            <person name="Erickson J."/>
            <person name="Farina A."/>
            <person name="Faro S."/>
            <person name="Ferreira P."/>
            <person name="Fischer H."/>
            <person name="Fitzgerald M."/>
            <person name="Foley K."/>
            <person name="Gage D."/>
            <person name="Galagan J."/>
            <person name="Gearin G."/>
            <person name="Gnerre S."/>
            <person name="Gnirke A."/>
            <person name="Goyette A."/>
            <person name="Graham J."/>
            <person name="Grandbois E."/>
            <person name="Gyaltsen K."/>
            <person name="Hafez N."/>
            <person name="Hagopian D."/>
            <person name="Hagos B."/>
            <person name="Hall J."/>
            <person name="Hatcher B."/>
            <person name="Heller A."/>
            <person name="Higgins H."/>
            <person name="Honan T."/>
            <person name="Horn A."/>
            <person name="Houde N."/>
            <person name="Hughes L."/>
            <person name="Hulme W."/>
            <person name="Husby E."/>
            <person name="Iliev I."/>
            <person name="Jaffe D."/>
            <person name="Jones C."/>
            <person name="Kamal M."/>
            <person name="Kamat A."/>
            <person name="Kamvysselis M."/>
            <person name="Karlsson E."/>
            <person name="Kells C."/>
            <person name="Kieu A."/>
            <person name="Kisner P."/>
            <person name="Kodira C."/>
            <person name="Kulbokas E."/>
            <person name="Labutti K."/>
            <person name="Lama D."/>
            <person name="Landers T."/>
            <person name="Leger J."/>
            <person name="Levine S."/>
            <person name="Lewis D."/>
            <person name="Lewis T."/>
            <person name="Lindblad-toh K."/>
            <person name="Liu X."/>
            <person name="Lokyitsang T."/>
            <person name="Lokyitsang Y."/>
            <person name="Lucien O."/>
            <person name="Lui A."/>
            <person name="Ma L.J."/>
            <person name="Mabbitt R."/>
            <person name="Macdonald J."/>
            <person name="Maclean C."/>
            <person name="Major J."/>
            <person name="Manning J."/>
            <person name="Marabella R."/>
            <person name="Maru K."/>
            <person name="Matthews C."/>
            <person name="Mauceli E."/>
            <person name="Mccarthy M."/>
            <person name="Mcdonough S."/>
            <person name="Mcghee T."/>
            <person name="Meldrim J."/>
            <person name="Meneus L."/>
            <person name="Mesirov J."/>
            <person name="Mihalev A."/>
            <person name="Mihova T."/>
            <person name="Mikkelsen T."/>
            <person name="Mlenga V."/>
            <person name="Moru K."/>
            <person name="Mozes J."/>
            <person name="Mulrain L."/>
            <person name="Munson G."/>
            <person name="Naylor J."/>
            <person name="Newes C."/>
            <person name="Nguyen C."/>
            <person name="Nguyen N."/>
            <person name="Nguyen T."/>
            <person name="Nicol R."/>
            <person name="Nielsen C."/>
            <person name="Nizzari M."/>
            <person name="Norbu C."/>
            <person name="Norbu N."/>
            <person name="O'donnell P."/>
            <person name="Okoawo O."/>
            <person name="O'leary S."/>
            <person name="Omotosho B."/>
            <person name="O'neill K."/>
            <person name="Osman S."/>
            <person name="Parker S."/>
            <person name="Perrin D."/>
            <person name="Phunkhang P."/>
            <person name="Piqani B."/>
            <person name="Purcell S."/>
            <person name="Rachupka T."/>
            <person name="Ramasamy U."/>
            <person name="Rameau R."/>
            <person name="Ray V."/>
            <person name="Raymond C."/>
            <person name="Retta R."/>
            <person name="Richardson S."/>
            <person name="Rise C."/>
            <person name="Rodriguez J."/>
            <person name="Rogers J."/>
            <person name="Rogov P."/>
            <person name="Rutman M."/>
            <person name="Schupbach R."/>
            <person name="Seaman C."/>
            <person name="Settipalli S."/>
            <person name="Sharpe T."/>
            <person name="Sheridan J."/>
            <person name="Sherpa N."/>
            <person name="Shi J."/>
            <person name="Smirnov S."/>
            <person name="Smith C."/>
            <person name="Sougnez C."/>
            <person name="Spencer B."/>
            <person name="Stalker J."/>
            <person name="Stange-thomann N."/>
            <person name="Stavropoulos S."/>
            <person name="Stetson K."/>
            <person name="Stone C."/>
            <person name="Stone S."/>
            <person name="Stubbs M."/>
            <person name="Talamas J."/>
            <person name="Tchuinga P."/>
            <person name="Tenzing P."/>
            <person name="Tesfaye S."/>
            <person name="Theodore J."/>
            <person name="Thoulutsang Y."/>
            <person name="Topham K."/>
            <person name="Towey S."/>
            <person name="Tsamla T."/>
            <person name="Tsomo N."/>
            <person name="Vallee D."/>
            <person name="Vassiliev H."/>
            <person name="Venkataraman V."/>
            <person name="Vinson J."/>
            <person name="Vo A."/>
            <person name="Wade C."/>
            <person name="Wang S."/>
            <person name="Wangchuk T."/>
            <person name="Wangdi T."/>
            <person name="Whittaker C."/>
            <person name="Wilkinson J."/>
            <person name="Wu Y."/>
            <person name="Wyman D."/>
            <person name="Yadav S."/>
            <person name="Yang S."/>
            <person name="Yang X."/>
            <person name="Yeager S."/>
            <person name="Yee E."/>
            <person name="Young G."/>
            <person name="Zainoun J."/>
            <person name="Zembeck L."/>
            <person name="Zimmer A."/>
            <person name="Zody M."/>
            <person name="Lander E."/>
        </authorList>
    </citation>
    <scope>NUCLEOTIDE SEQUENCE [LARGE SCALE GENOMIC DNA]</scope>
</reference>
<proteinExistence type="inferred from homology"/>
<dbReference type="HOGENOM" id="CLU_046369_1_0_1"/>
<dbReference type="Pfam" id="PF21033">
    <property type="entry name" value="RMD1-3"/>
    <property type="match status" value="1"/>
</dbReference>
<dbReference type="Gene3D" id="1.25.40.10">
    <property type="entry name" value="Tetratricopeptide repeat domain"/>
    <property type="match status" value="1"/>
</dbReference>
<reference evidence="2" key="2">
    <citation type="submission" date="2025-08" db="UniProtKB">
        <authorList>
            <consortium name="Ensembl"/>
        </authorList>
    </citation>
    <scope>IDENTIFICATION</scope>
</reference>
<accession>H2Z5U2</accession>
<organism evidence="2 3">
    <name type="scientific">Ciona savignyi</name>
    <name type="common">Pacific transparent sea squirt</name>
    <dbReference type="NCBI Taxonomy" id="51511"/>
    <lineage>
        <taxon>Eukaryota</taxon>
        <taxon>Metazoa</taxon>
        <taxon>Chordata</taxon>
        <taxon>Tunicata</taxon>
        <taxon>Ascidiacea</taxon>
        <taxon>Phlebobranchia</taxon>
        <taxon>Cionidae</taxon>
        <taxon>Ciona</taxon>
    </lineage>
</organism>
<evidence type="ECO:0000256" key="1">
    <source>
        <dbReference type="ARBA" id="ARBA00038360"/>
    </source>
</evidence>
<dbReference type="GO" id="GO:0008017">
    <property type="term" value="F:microtubule binding"/>
    <property type="evidence" value="ECO:0007669"/>
    <property type="project" value="TreeGrafter"/>
</dbReference>
<dbReference type="OMA" id="KCAESHQ"/>
<dbReference type="GO" id="GO:0097431">
    <property type="term" value="C:mitotic spindle pole"/>
    <property type="evidence" value="ECO:0007669"/>
    <property type="project" value="TreeGrafter"/>
</dbReference>
<reference evidence="2" key="3">
    <citation type="submission" date="2025-09" db="UniProtKB">
        <authorList>
            <consortium name="Ensembl"/>
        </authorList>
    </citation>
    <scope>IDENTIFICATION</scope>
</reference>
<dbReference type="GeneTree" id="ENSGT00950000182992"/>